<name>A0A8H7W9G6_9HELO</name>
<proteinExistence type="predicted"/>
<evidence type="ECO:0000259" key="3">
    <source>
        <dbReference type="Pfam" id="PF04083"/>
    </source>
</evidence>
<evidence type="ECO:0000313" key="4">
    <source>
        <dbReference type="EMBL" id="KAG4417508.1"/>
    </source>
</evidence>
<keyword evidence="2" id="KW-0812">Transmembrane</keyword>
<feature type="transmembrane region" description="Helical" evidence="2">
    <location>
        <begin position="241"/>
        <end position="260"/>
    </location>
</feature>
<feature type="domain" description="Partial AB-hydrolase lipase" evidence="3">
    <location>
        <begin position="346"/>
        <end position="444"/>
    </location>
</feature>
<accession>A0A8H7W9G6</accession>
<gene>
    <name evidence="4" type="ORF">IFR04_009391</name>
</gene>
<reference evidence="4" key="1">
    <citation type="submission" date="2021-02" db="EMBL/GenBank/DDBJ databases">
        <title>Genome sequence Cadophora malorum strain M34.</title>
        <authorList>
            <person name="Stefanovic E."/>
            <person name="Vu D."/>
            <person name="Scully C."/>
            <person name="Dijksterhuis J."/>
            <person name="Roader J."/>
            <person name="Houbraken J."/>
        </authorList>
    </citation>
    <scope>NUCLEOTIDE SEQUENCE</scope>
    <source>
        <strain evidence="4">M34</strain>
    </source>
</reference>
<dbReference type="Pfam" id="PF04083">
    <property type="entry name" value="Abhydro_lipase"/>
    <property type="match status" value="1"/>
</dbReference>
<dbReference type="GO" id="GO:0006629">
    <property type="term" value="P:lipid metabolic process"/>
    <property type="evidence" value="ECO:0007669"/>
    <property type="project" value="InterPro"/>
</dbReference>
<dbReference type="EMBL" id="JAFJYH010000153">
    <property type="protein sequence ID" value="KAG4417508.1"/>
    <property type="molecule type" value="Genomic_DNA"/>
</dbReference>
<feature type="compositionally biased region" description="Basic and acidic residues" evidence="1">
    <location>
        <begin position="397"/>
        <end position="423"/>
    </location>
</feature>
<evidence type="ECO:0000256" key="1">
    <source>
        <dbReference type="SAM" id="MobiDB-lite"/>
    </source>
</evidence>
<feature type="region of interest" description="Disordered" evidence="1">
    <location>
        <begin position="1"/>
        <end position="48"/>
    </location>
</feature>
<feature type="region of interest" description="Disordered" evidence="1">
    <location>
        <begin position="159"/>
        <end position="187"/>
    </location>
</feature>
<keyword evidence="2" id="KW-1133">Transmembrane helix</keyword>
<feature type="region of interest" description="Disordered" evidence="1">
    <location>
        <begin position="391"/>
        <end position="423"/>
    </location>
</feature>
<dbReference type="AlphaFoldDB" id="A0A8H7W9G6"/>
<feature type="compositionally biased region" description="Pro residues" evidence="1">
    <location>
        <begin position="164"/>
        <end position="175"/>
    </location>
</feature>
<dbReference type="InterPro" id="IPR029058">
    <property type="entry name" value="AB_hydrolase_fold"/>
</dbReference>
<dbReference type="Proteomes" id="UP000664132">
    <property type="component" value="Unassembled WGS sequence"/>
</dbReference>
<keyword evidence="5" id="KW-1185">Reference proteome</keyword>
<evidence type="ECO:0000313" key="5">
    <source>
        <dbReference type="Proteomes" id="UP000664132"/>
    </source>
</evidence>
<sequence>MQLTDVSSHAFESLKSKASNLPKLRRDKKTKQEPELEIHQPVHSETVQPVIESAPTLQPFDIPRPVHAKKAETASPPVNIPMPVLQPLDIPKPVHAKPAEEATQPTTAPAPAVTSVPVPVPAPAPAPVPTLTPFDIPRPVHAKKASGKSLFKRDKSIFSQSPAPAVPSAPTPTPTPATTQPQSQIAAPEPVPTHILSQLQTIAANTAIPYPPPSTHPLFPTPPVLGPPTLAYRLKTHALQLISHVLSGLGIFILFIAYILHTLRRLFTLRSYSGSQPRPFAAEESRRAELRKIDSLAWTKIQAQRSSPFPDIAASADVEATAGAGLAKDGYVPTEGGDDKFLIDVGYYARRVGLDSEEVKVQTEDGFILDLWHIYDPREYTPLSRAQRMVRGPESIDDIRPPSRETAATEKAKEKGKEGEARKQKYPVLMMPGLMQSSGVYCTNDEHSLAFWLCKQGYDVWLGNNRCGFKPQHVEFKKGDPRMWNWNITHMATLDLPALTARVLSETSSPTLGLIAHSQGTTQTLIALSKHQRPALSAKLSVFCALAPAAYSGPLLNRYPFKLLRLMPVSLFRLTLGRKSFLPFISLFGYLQGHIPQHWIGSASYKVYNYLFGWGDSKWDCGVRDRNFLFAPTRISSLAMQWWLSRSGFAHHGSILSSHEQVQREVEEDLLQDYFRHSNSPGHPRIEEDFATALLEKHVREPRAPEPWFPDGVSDEPGARPPPMAFWVAGEDTLCDGRELLNRFERGREPGVRVLEGGWNVVEGYSHLDVVWACDVIERVGEGVMDAVWSESEREKEREAGEKKVVSDKETVD</sequence>
<protein>
    <recommendedName>
        <fullName evidence="3">Partial AB-hydrolase lipase domain-containing protein</fullName>
    </recommendedName>
</protein>
<feature type="region of interest" description="Disordered" evidence="1">
    <location>
        <begin position="790"/>
        <end position="813"/>
    </location>
</feature>
<keyword evidence="2" id="KW-0472">Membrane</keyword>
<dbReference type="Gene3D" id="3.40.50.1820">
    <property type="entry name" value="alpha/beta hydrolase"/>
    <property type="match status" value="1"/>
</dbReference>
<dbReference type="PANTHER" id="PTHR11005">
    <property type="entry name" value="LYSOSOMAL ACID LIPASE-RELATED"/>
    <property type="match status" value="1"/>
</dbReference>
<feature type="compositionally biased region" description="Basic and acidic residues" evidence="1">
    <location>
        <begin position="791"/>
        <end position="813"/>
    </location>
</feature>
<comment type="caution">
    <text evidence="4">The sequence shown here is derived from an EMBL/GenBank/DDBJ whole genome shotgun (WGS) entry which is preliminary data.</text>
</comment>
<dbReference type="SUPFAM" id="SSF53474">
    <property type="entry name" value="alpha/beta-Hydrolases"/>
    <property type="match status" value="1"/>
</dbReference>
<organism evidence="4 5">
    <name type="scientific">Cadophora malorum</name>
    <dbReference type="NCBI Taxonomy" id="108018"/>
    <lineage>
        <taxon>Eukaryota</taxon>
        <taxon>Fungi</taxon>
        <taxon>Dikarya</taxon>
        <taxon>Ascomycota</taxon>
        <taxon>Pezizomycotina</taxon>
        <taxon>Leotiomycetes</taxon>
        <taxon>Helotiales</taxon>
        <taxon>Ploettnerulaceae</taxon>
        <taxon>Cadophora</taxon>
    </lineage>
</organism>
<dbReference type="InterPro" id="IPR006693">
    <property type="entry name" value="AB_hydrolase_lipase"/>
</dbReference>
<feature type="compositionally biased region" description="Low complexity" evidence="1">
    <location>
        <begin position="176"/>
        <end position="187"/>
    </location>
</feature>
<feature type="compositionally biased region" description="Basic and acidic residues" evidence="1">
    <location>
        <begin position="30"/>
        <end position="42"/>
    </location>
</feature>
<dbReference type="OrthoDB" id="6130531at2759"/>
<evidence type="ECO:0000256" key="2">
    <source>
        <dbReference type="SAM" id="Phobius"/>
    </source>
</evidence>